<evidence type="ECO:0000313" key="3">
    <source>
        <dbReference type="Proteomes" id="UP000492821"/>
    </source>
</evidence>
<feature type="compositionally biased region" description="Polar residues" evidence="1">
    <location>
        <begin position="70"/>
        <end position="87"/>
    </location>
</feature>
<evidence type="ECO:0000256" key="2">
    <source>
        <dbReference type="SAM" id="Phobius"/>
    </source>
</evidence>
<accession>A0A7E4V8T1</accession>
<dbReference type="WBParaSite" id="Pan_g1797.t1">
    <property type="protein sequence ID" value="Pan_g1797.t1"/>
    <property type="gene ID" value="Pan_g1797"/>
</dbReference>
<keyword evidence="3" id="KW-1185">Reference proteome</keyword>
<dbReference type="PANTHER" id="PTHR20948">
    <property type="entry name" value="TRANSMEMBRANE PROTEIN 164"/>
    <property type="match status" value="1"/>
</dbReference>
<dbReference type="Proteomes" id="UP000492821">
    <property type="component" value="Unassembled WGS sequence"/>
</dbReference>
<name>A0A7E4V8T1_PANRE</name>
<protein>
    <submittedName>
        <fullName evidence="4">Ferric oxidoreductase domain-containing protein</fullName>
    </submittedName>
</protein>
<feature type="region of interest" description="Disordered" evidence="1">
    <location>
        <begin position="69"/>
        <end position="89"/>
    </location>
</feature>
<evidence type="ECO:0000256" key="1">
    <source>
        <dbReference type="SAM" id="MobiDB-lite"/>
    </source>
</evidence>
<feature type="transmembrane region" description="Helical" evidence="2">
    <location>
        <begin position="133"/>
        <end position="154"/>
    </location>
</feature>
<feature type="transmembrane region" description="Helical" evidence="2">
    <location>
        <begin position="166"/>
        <end position="185"/>
    </location>
</feature>
<reference evidence="3" key="1">
    <citation type="journal article" date="2013" name="Genetics">
        <title>The draft genome and transcriptome of Panagrellus redivivus are shaped by the harsh demands of a free-living lifestyle.</title>
        <authorList>
            <person name="Srinivasan J."/>
            <person name="Dillman A.R."/>
            <person name="Macchietto M.G."/>
            <person name="Heikkinen L."/>
            <person name="Lakso M."/>
            <person name="Fracchia K.M."/>
            <person name="Antoshechkin I."/>
            <person name="Mortazavi A."/>
            <person name="Wong G."/>
            <person name="Sternberg P.W."/>
        </authorList>
    </citation>
    <scope>NUCLEOTIDE SEQUENCE [LARGE SCALE GENOMIC DNA]</scope>
    <source>
        <strain evidence="3">MT8872</strain>
    </source>
</reference>
<dbReference type="AlphaFoldDB" id="A0A7E4V8T1"/>
<dbReference type="Pfam" id="PF14808">
    <property type="entry name" value="TMEM164"/>
    <property type="match status" value="1"/>
</dbReference>
<dbReference type="InterPro" id="IPR026508">
    <property type="entry name" value="TMEM164"/>
</dbReference>
<dbReference type="PANTHER" id="PTHR20948:SF2">
    <property type="entry name" value="TRANSMEMBRANE PROTEIN 164"/>
    <property type="match status" value="1"/>
</dbReference>
<feature type="transmembrane region" description="Helical" evidence="2">
    <location>
        <begin position="192"/>
        <end position="212"/>
    </location>
</feature>
<evidence type="ECO:0000313" key="4">
    <source>
        <dbReference type="WBParaSite" id="Pan_g1797.t1"/>
    </source>
</evidence>
<keyword evidence="2" id="KW-0472">Membrane</keyword>
<keyword evidence="2" id="KW-0812">Transmembrane</keyword>
<proteinExistence type="predicted"/>
<feature type="transmembrane region" description="Helical" evidence="2">
    <location>
        <begin position="224"/>
        <end position="242"/>
    </location>
</feature>
<sequence>MSKLIYSLAVDGVDFALPGNGGRECFEFIPVWQRIFESLIFIPLAVYGITSAWNYLEWPKYYNSPKHDQYSPSRSTNGVNNNGNSIQRSHKPDKLLTLTPLQEELEAWRPLIFKFYAGVFFMEFLYKIITRTSIFLFNPCHVATSLQLVLLWLGRDDPRVTQLFRFSNYVMPGAFFAIAFPILNTRLIIGEVLIYFVQHLLILVIPVYLIFLGGHYRPESYYNSGWPIFGMSTILMYHFAVLQPLSLMTDVNLNCMLCPAISDPLGNRLWRIAAFTHQIVLVPIISKSYCFYAQAFSLYYDEITSTDLTRKPSGSFEALTTTPTEEVITVFNGNETDKEK</sequence>
<reference evidence="4" key="2">
    <citation type="submission" date="2020-10" db="UniProtKB">
        <authorList>
            <consortium name="WormBaseParasite"/>
        </authorList>
    </citation>
    <scope>IDENTIFICATION</scope>
</reference>
<organism evidence="3 4">
    <name type="scientific">Panagrellus redivivus</name>
    <name type="common">Microworm</name>
    <dbReference type="NCBI Taxonomy" id="6233"/>
    <lineage>
        <taxon>Eukaryota</taxon>
        <taxon>Metazoa</taxon>
        <taxon>Ecdysozoa</taxon>
        <taxon>Nematoda</taxon>
        <taxon>Chromadorea</taxon>
        <taxon>Rhabditida</taxon>
        <taxon>Tylenchina</taxon>
        <taxon>Panagrolaimomorpha</taxon>
        <taxon>Panagrolaimoidea</taxon>
        <taxon>Panagrolaimidae</taxon>
        <taxon>Panagrellus</taxon>
    </lineage>
</organism>
<keyword evidence="2" id="KW-1133">Transmembrane helix</keyword>